<accession>A0A2P2N265</accession>
<reference evidence="1" key="1">
    <citation type="submission" date="2018-02" db="EMBL/GenBank/DDBJ databases">
        <title>Rhizophora mucronata_Transcriptome.</title>
        <authorList>
            <person name="Meera S.P."/>
            <person name="Sreeshan A."/>
            <person name="Augustine A."/>
        </authorList>
    </citation>
    <scope>NUCLEOTIDE SEQUENCE</scope>
    <source>
        <tissue evidence="1">Leaf</tissue>
    </source>
</reference>
<dbReference type="AlphaFoldDB" id="A0A2P2N265"/>
<name>A0A2P2N265_RHIMU</name>
<dbReference type="EMBL" id="GGEC01056095">
    <property type="protein sequence ID" value="MBX36579.1"/>
    <property type="molecule type" value="Transcribed_RNA"/>
</dbReference>
<organism evidence="1">
    <name type="scientific">Rhizophora mucronata</name>
    <name type="common">Asiatic mangrove</name>
    <dbReference type="NCBI Taxonomy" id="61149"/>
    <lineage>
        <taxon>Eukaryota</taxon>
        <taxon>Viridiplantae</taxon>
        <taxon>Streptophyta</taxon>
        <taxon>Embryophyta</taxon>
        <taxon>Tracheophyta</taxon>
        <taxon>Spermatophyta</taxon>
        <taxon>Magnoliopsida</taxon>
        <taxon>eudicotyledons</taxon>
        <taxon>Gunneridae</taxon>
        <taxon>Pentapetalae</taxon>
        <taxon>rosids</taxon>
        <taxon>fabids</taxon>
        <taxon>Malpighiales</taxon>
        <taxon>Rhizophoraceae</taxon>
        <taxon>Rhizophora</taxon>
    </lineage>
</organism>
<protein>
    <submittedName>
        <fullName evidence="1">Uncharacterized protein</fullName>
    </submittedName>
</protein>
<proteinExistence type="predicted"/>
<sequence>MVHDCLINLAENGRTSGCFNVEKSMEHGWC</sequence>
<evidence type="ECO:0000313" key="1">
    <source>
        <dbReference type="EMBL" id="MBX36579.1"/>
    </source>
</evidence>